<evidence type="ECO:0000313" key="3">
    <source>
        <dbReference type="Proteomes" id="UP000054323"/>
    </source>
</evidence>
<protein>
    <recommendedName>
        <fullName evidence="4">Lipoprotein</fullName>
    </recommendedName>
</protein>
<feature type="region of interest" description="Disordered" evidence="1">
    <location>
        <begin position="23"/>
        <end position="67"/>
    </location>
</feature>
<comment type="caution">
    <text evidence="2">The sequence shown here is derived from an EMBL/GenBank/DDBJ whole genome shotgun (WGS) entry which is preliminary data.</text>
</comment>
<accession>A0A101GQ53</accession>
<reference evidence="3" key="1">
    <citation type="journal article" date="2015" name="MBio">
        <title>Genome-Resolved Metagenomic Analysis Reveals Roles for Candidate Phyla and Other Microbial Community Members in Biogeochemical Transformations in Oil Reservoirs.</title>
        <authorList>
            <person name="Hu P."/>
            <person name="Tom L."/>
            <person name="Singh A."/>
            <person name="Thomas B.C."/>
            <person name="Baker B.J."/>
            <person name="Piceno Y.M."/>
            <person name="Andersen G.L."/>
            <person name="Banfield J.F."/>
        </authorList>
    </citation>
    <scope>NUCLEOTIDE SEQUENCE [LARGE SCALE GENOMIC DNA]</scope>
</reference>
<gene>
    <name evidence="2" type="ORF">XD82_0683</name>
</gene>
<dbReference type="PROSITE" id="PS51257">
    <property type="entry name" value="PROKAR_LIPOPROTEIN"/>
    <property type="match status" value="1"/>
</dbReference>
<dbReference type="AlphaFoldDB" id="A0A101GQ53"/>
<evidence type="ECO:0000313" key="2">
    <source>
        <dbReference type="EMBL" id="KUK62421.1"/>
    </source>
</evidence>
<name>A0A101GQ53_9EURY</name>
<evidence type="ECO:0008006" key="4">
    <source>
        <dbReference type="Google" id="ProtNLM"/>
    </source>
</evidence>
<proteinExistence type="predicted"/>
<evidence type="ECO:0000256" key="1">
    <source>
        <dbReference type="SAM" id="MobiDB-lite"/>
    </source>
</evidence>
<dbReference type="Proteomes" id="UP000054323">
    <property type="component" value="Unassembled WGS sequence"/>
</dbReference>
<organism evidence="2 3">
    <name type="scientific">Methanoculleus marisnigri</name>
    <dbReference type="NCBI Taxonomy" id="2198"/>
    <lineage>
        <taxon>Archaea</taxon>
        <taxon>Methanobacteriati</taxon>
        <taxon>Methanobacteriota</taxon>
        <taxon>Stenosarchaea group</taxon>
        <taxon>Methanomicrobia</taxon>
        <taxon>Methanomicrobiales</taxon>
        <taxon>Methanomicrobiaceae</taxon>
        <taxon>Methanoculleus</taxon>
    </lineage>
</organism>
<dbReference type="EMBL" id="LGGD01000065">
    <property type="protein sequence ID" value="KUK62421.1"/>
    <property type="molecule type" value="Genomic_DNA"/>
</dbReference>
<dbReference type="PATRIC" id="fig|2198.4.peg.954"/>
<sequence>MQGRHILLLILLAATIIAGGCTTPEEAGETQPASPTLSPAPTEVQAVGAGLPAPTPAAPVRGDKTPQSVGFVDPQTYHIPTPTPTIAMRTQPDDLRVSGKMVKYAVVTCDYPPGVLATEVYHIPFPYWDLNVSATPMNEYPWLVIEVRDPEDPNRVVKEIRYSRGDMLYAGNGTTQSTSVENSAIEKRETFTIREGYGDYYFTIRSGSLKSLELTILIPEKYLV</sequence>